<dbReference type="SUPFAM" id="SSF53335">
    <property type="entry name" value="S-adenosyl-L-methionine-dependent methyltransferases"/>
    <property type="match status" value="1"/>
</dbReference>
<dbReference type="AlphaFoldDB" id="A0A0L1IU60"/>
<accession>A0A0L1IU60</accession>
<dbReference type="OrthoDB" id="6329284at2759"/>
<protein>
    <recommendedName>
        <fullName evidence="3">S-adenosyl-L-methionine-dependent methyltransferase</fullName>
    </recommendedName>
</protein>
<keyword evidence="2" id="KW-1185">Reference proteome</keyword>
<dbReference type="GeneID" id="26810553"/>
<comment type="caution">
    <text evidence="1">The sequence shown here is derived from an EMBL/GenBank/DDBJ whole genome shotgun (WGS) entry which is preliminary data.</text>
</comment>
<name>A0A0L1IU60_ASPN3</name>
<gene>
    <name evidence="1" type="ORF">ANOM_008749</name>
</gene>
<reference evidence="1 2" key="1">
    <citation type="submission" date="2014-06" db="EMBL/GenBank/DDBJ databases">
        <title>The Genome of the Aflatoxigenic Filamentous Fungus Aspergillus nomius.</title>
        <authorList>
            <person name="Moore M.G."/>
            <person name="Shannon B.M."/>
            <person name="Brian M.M."/>
        </authorList>
    </citation>
    <scope>NUCLEOTIDE SEQUENCE [LARGE SCALE GENOMIC DNA]</scope>
    <source>
        <strain evidence="1 2">NRRL 13137</strain>
    </source>
</reference>
<dbReference type="Gene3D" id="3.40.50.150">
    <property type="entry name" value="Vaccinia Virus protein VP39"/>
    <property type="match status" value="1"/>
</dbReference>
<dbReference type="Pfam" id="PF13489">
    <property type="entry name" value="Methyltransf_23"/>
    <property type="match status" value="1"/>
</dbReference>
<sequence length="292" mass="32873">MEQPGLEGQALAAWENHAGSWDASMGDDGNDYFSVLELPVLKRMITGQKRDRALDLATGNGLVARWLAQEGFSVVATDGATAMLEHAKARTAIWYDEGRLSKEREIRFELLDVTNKDHWAHFINSGHLLEDGFDAIVMNMGIMDVHDLEPLAASLASLLKQDGCFIATVLHPLFFTSGARRQITVHEDPVTGQRIIDQSILLSQYQNVAPARQLLFSSDSEHKPPISFHRSFQELFAPFLRAGLILDALEEVNFDDTFREPSREYAARNFTEFPKILAFRLRRGPEDRNESC</sequence>
<dbReference type="Proteomes" id="UP000037505">
    <property type="component" value="Unassembled WGS sequence"/>
</dbReference>
<dbReference type="InterPro" id="IPR029063">
    <property type="entry name" value="SAM-dependent_MTases_sf"/>
</dbReference>
<evidence type="ECO:0008006" key="3">
    <source>
        <dbReference type="Google" id="ProtNLM"/>
    </source>
</evidence>
<proteinExistence type="predicted"/>
<evidence type="ECO:0000313" key="2">
    <source>
        <dbReference type="Proteomes" id="UP000037505"/>
    </source>
</evidence>
<organism evidence="1 2">
    <name type="scientific">Aspergillus nomiae NRRL (strain ATCC 15546 / NRRL 13137 / CBS 260.88 / M93)</name>
    <dbReference type="NCBI Taxonomy" id="1509407"/>
    <lineage>
        <taxon>Eukaryota</taxon>
        <taxon>Fungi</taxon>
        <taxon>Dikarya</taxon>
        <taxon>Ascomycota</taxon>
        <taxon>Pezizomycotina</taxon>
        <taxon>Eurotiomycetes</taxon>
        <taxon>Eurotiomycetidae</taxon>
        <taxon>Eurotiales</taxon>
        <taxon>Aspergillaceae</taxon>
        <taxon>Aspergillus</taxon>
        <taxon>Aspergillus subgen. Circumdati</taxon>
    </lineage>
</organism>
<dbReference type="CDD" id="cd02440">
    <property type="entry name" value="AdoMet_MTases"/>
    <property type="match status" value="1"/>
</dbReference>
<evidence type="ECO:0000313" key="1">
    <source>
        <dbReference type="EMBL" id="KNG83004.1"/>
    </source>
</evidence>
<dbReference type="RefSeq" id="XP_015403927.1">
    <property type="nucleotide sequence ID" value="XM_015554005.1"/>
</dbReference>
<dbReference type="EMBL" id="JNOM01000299">
    <property type="protein sequence ID" value="KNG83004.1"/>
    <property type="molecule type" value="Genomic_DNA"/>
</dbReference>